<evidence type="ECO:0000313" key="9">
    <source>
        <dbReference type="Proteomes" id="UP000676386"/>
    </source>
</evidence>
<protein>
    <submittedName>
        <fullName evidence="8">RagB/SusD family nutrient uptake outer membrane protein</fullName>
    </submittedName>
</protein>
<dbReference type="Proteomes" id="UP000676386">
    <property type="component" value="Unassembled WGS sequence"/>
</dbReference>
<dbReference type="Pfam" id="PF14322">
    <property type="entry name" value="SusD-like_3"/>
    <property type="match status" value="1"/>
</dbReference>
<comment type="caution">
    <text evidence="8">The sequence shown here is derived from an EMBL/GenBank/DDBJ whole genome shotgun (WGS) entry which is preliminary data.</text>
</comment>
<gene>
    <name evidence="8" type="ORF">KE626_07060</name>
</gene>
<evidence type="ECO:0000256" key="4">
    <source>
        <dbReference type="ARBA" id="ARBA00023136"/>
    </source>
</evidence>
<dbReference type="PROSITE" id="PS51257">
    <property type="entry name" value="PROKAR_LIPOPROTEIN"/>
    <property type="match status" value="1"/>
</dbReference>
<dbReference type="InterPro" id="IPR012944">
    <property type="entry name" value="SusD_RagB_dom"/>
</dbReference>
<evidence type="ECO:0000256" key="3">
    <source>
        <dbReference type="ARBA" id="ARBA00022729"/>
    </source>
</evidence>
<keyword evidence="5" id="KW-0998">Cell outer membrane</keyword>
<accession>A0ABS5IVR5</accession>
<keyword evidence="4" id="KW-0472">Membrane</keyword>
<dbReference type="Gene3D" id="1.25.40.390">
    <property type="match status" value="1"/>
</dbReference>
<dbReference type="EMBL" id="JAGTXB010000002">
    <property type="protein sequence ID" value="MBS0027063.1"/>
    <property type="molecule type" value="Genomic_DNA"/>
</dbReference>
<dbReference type="InterPro" id="IPR011990">
    <property type="entry name" value="TPR-like_helical_dom_sf"/>
</dbReference>
<feature type="domain" description="SusD-like N-terminal" evidence="7">
    <location>
        <begin position="24"/>
        <end position="215"/>
    </location>
</feature>
<feature type="non-terminal residue" evidence="8">
    <location>
        <position position="610"/>
    </location>
</feature>
<keyword evidence="3" id="KW-0732">Signal</keyword>
<proteinExistence type="inferred from homology"/>
<sequence>MTRYKYLFLFFCGMIAISLVSCSKYLDKKPDNLLTEDQIWQTRANAEAYLNNIYSGMRGPDGGDWASLGFSDESSCAIPTVAVRNMVAGNWDPSNSPWDNWGSQYAFIRKTFIFEQNIDKVPETQLSDALKQQYKAENYFLRGYFSWLLLRKYGPYVIVPGLLGQDEDYSKYARAPFEACIADINNLMDKSAAGLPSAWSSSGNLGRITKGACMAIKEKAAQLAASPLWNGNPDFANFKNADGTALAPLSADPNKWRIAAKAAKDIIDSARYKLFTNTDNTGAAFDPYLSVRDLFLTSWNDEIILASIDWSRWGFTKCASPGPGGYNMYNATQNLVDAFSMDNGRTIDDPASGYVETGFAPGNGSHSWDYKQGDWNMYVKREPRFYAYIAYNGRPVLPALTVDDKNYYSSPNNANGLGRQEFYYTGKSGQRAMASSNITGYLPLKRISPNDNIRFDNTGYRGPYILIRYAEVLLDYVEALNEYDPGNADIVTYLNLVRKRAGIPGIEEVYPAAVGNKDQMRKIILRERQVEFCFESDRTFTLLRRKLLGNPENQVIYGMDVNANDDGLGFSFTGFYKRTVFQRRVWNNKMYLFPITQGDLERDRSLTQNP</sequence>
<reference evidence="8 9" key="1">
    <citation type="submission" date="2021-04" db="EMBL/GenBank/DDBJ databases">
        <title>Chitinophaga sp. nov., isolated from the rhizosphere soil.</title>
        <authorList>
            <person name="He S."/>
        </authorList>
    </citation>
    <scope>NUCLEOTIDE SEQUENCE [LARGE SCALE GENOMIC DNA]</scope>
    <source>
        <strain evidence="8 9">2R12</strain>
    </source>
</reference>
<evidence type="ECO:0000259" key="7">
    <source>
        <dbReference type="Pfam" id="PF14322"/>
    </source>
</evidence>
<keyword evidence="9" id="KW-1185">Reference proteome</keyword>
<dbReference type="RefSeq" id="WP_211972152.1">
    <property type="nucleotide sequence ID" value="NZ_JAGTXB010000002.1"/>
</dbReference>
<evidence type="ECO:0000256" key="5">
    <source>
        <dbReference type="ARBA" id="ARBA00023237"/>
    </source>
</evidence>
<dbReference type="SUPFAM" id="SSF48452">
    <property type="entry name" value="TPR-like"/>
    <property type="match status" value="1"/>
</dbReference>
<dbReference type="InterPro" id="IPR033985">
    <property type="entry name" value="SusD-like_N"/>
</dbReference>
<evidence type="ECO:0000259" key="6">
    <source>
        <dbReference type="Pfam" id="PF07980"/>
    </source>
</evidence>
<organism evidence="8 9">
    <name type="scientific">Chitinophaga hostae</name>
    <dbReference type="NCBI Taxonomy" id="2831022"/>
    <lineage>
        <taxon>Bacteria</taxon>
        <taxon>Pseudomonadati</taxon>
        <taxon>Bacteroidota</taxon>
        <taxon>Chitinophagia</taxon>
        <taxon>Chitinophagales</taxon>
        <taxon>Chitinophagaceae</taxon>
        <taxon>Chitinophaga</taxon>
    </lineage>
</organism>
<evidence type="ECO:0000313" key="8">
    <source>
        <dbReference type="EMBL" id="MBS0027063.1"/>
    </source>
</evidence>
<evidence type="ECO:0000256" key="1">
    <source>
        <dbReference type="ARBA" id="ARBA00004442"/>
    </source>
</evidence>
<feature type="domain" description="RagB/SusD" evidence="6">
    <location>
        <begin position="321"/>
        <end position="610"/>
    </location>
</feature>
<comment type="similarity">
    <text evidence="2">Belongs to the SusD family.</text>
</comment>
<dbReference type="Pfam" id="PF07980">
    <property type="entry name" value="SusD_RagB"/>
    <property type="match status" value="1"/>
</dbReference>
<evidence type="ECO:0000256" key="2">
    <source>
        <dbReference type="ARBA" id="ARBA00006275"/>
    </source>
</evidence>
<comment type="subcellular location">
    <subcellularLocation>
        <location evidence="1">Cell outer membrane</location>
    </subcellularLocation>
</comment>
<name>A0ABS5IVR5_9BACT</name>